<dbReference type="GO" id="GO:0005524">
    <property type="term" value="F:ATP binding"/>
    <property type="evidence" value="ECO:0007669"/>
    <property type="project" value="UniProtKB-UniRule"/>
</dbReference>
<feature type="region of interest" description="Disordered" evidence="13">
    <location>
        <begin position="102"/>
        <end position="157"/>
    </location>
</feature>
<keyword evidence="7 17" id="KW-0418">Kinase</keyword>
<dbReference type="GO" id="GO:0106310">
    <property type="term" value="F:protein serine kinase activity"/>
    <property type="evidence" value="ECO:0007669"/>
    <property type="project" value="RHEA"/>
</dbReference>
<comment type="catalytic activity">
    <reaction evidence="11">
        <text>L-seryl-[protein] + ATP = O-phospho-L-seryl-[protein] + ADP + H(+)</text>
        <dbReference type="Rhea" id="RHEA:17989"/>
        <dbReference type="Rhea" id="RHEA-COMP:9863"/>
        <dbReference type="Rhea" id="RHEA-COMP:11604"/>
        <dbReference type="ChEBI" id="CHEBI:15378"/>
        <dbReference type="ChEBI" id="CHEBI:29999"/>
        <dbReference type="ChEBI" id="CHEBI:30616"/>
        <dbReference type="ChEBI" id="CHEBI:83421"/>
        <dbReference type="ChEBI" id="CHEBI:456216"/>
        <dbReference type="EC" id="2.7.11.1"/>
    </reaction>
</comment>
<dbReference type="AlphaFoldDB" id="A0A0L0HIU2"/>
<dbReference type="PROSITE" id="PS00108">
    <property type="entry name" value="PROTEIN_KINASE_ST"/>
    <property type="match status" value="1"/>
</dbReference>
<evidence type="ECO:0000256" key="11">
    <source>
        <dbReference type="ARBA" id="ARBA00048679"/>
    </source>
</evidence>
<dbReference type="Gene3D" id="3.30.200.20">
    <property type="entry name" value="Phosphorylase Kinase, domain 1"/>
    <property type="match status" value="2"/>
</dbReference>
<dbReference type="InParanoid" id="A0A0L0HIU2"/>
<keyword evidence="4" id="KW-0597">Phosphoprotein</keyword>
<evidence type="ECO:0000259" key="16">
    <source>
        <dbReference type="PROSITE" id="PS51285"/>
    </source>
</evidence>
<dbReference type="Pfam" id="PF00433">
    <property type="entry name" value="Pkinase_C"/>
    <property type="match status" value="1"/>
</dbReference>
<evidence type="ECO:0000256" key="4">
    <source>
        <dbReference type="ARBA" id="ARBA00022553"/>
    </source>
</evidence>
<dbReference type="SUPFAM" id="SSF56112">
    <property type="entry name" value="Protein kinase-like (PK-like)"/>
    <property type="match status" value="1"/>
</dbReference>
<dbReference type="VEuPathDB" id="FungiDB:SPPG_04053"/>
<comment type="similarity">
    <text evidence="9">Belongs to the protein kinase superfamily. STE Ser/Thr protein kinase family. COT1 subfamily.</text>
</comment>
<feature type="binding site" evidence="12">
    <location>
        <position position="265"/>
    </location>
    <ligand>
        <name>ATP</name>
        <dbReference type="ChEBI" id="CHEBI:30616"/>
    </ligand>
</feature>
<evidence type="ECO:0000256" key="10">
    <source>
        <dbReference type="ARBA" id="ARBA00047899"/>
    </source>
</evidence>
<dbReference type="Proteomes" id="UP000053201">
    <property type="component" value="Unassembled WGS sequence"/>
</dbReference>
<feature type="compositionally biased region" description="Polar residues" evidence="13">
    <location>
        <begin position="559"/>
        <end position="582"/>
    </location>
</feature>
<evidence type="ECO:0000256" key="8">
    <source>
        <dbReference type="ARBA" id="ARBA00022840"/>
    </source>
</evidence>
<dbReference type="CDD" id="cd05573">
    <property type="entry name" value="STKc_ROCK_NDR_like"/>
    <property type="match status" value="1"/>
</dbReference>
<dbReference type="Gene3D" id="1.10.510.10">
    <property type="entry name" value="Transferase(Phosphotransferase) domain 1"/>
    <property type="match status" value="3"/>
</dbReference>
<dbReference type="EC" id="2.7.11.1" evidence="2"/>
<evidence type="ECO:0000313" key="17">
    <source>
        <dbReference type="EMBL" id="KND00953.1"/>
    </source>
</evidence>
<dbReference type="PANTHER" id="PTHR24356:SF400">
    <property type="entry name" value="SERINE_THREONINE-PROTEIN KINASE CBK1"/>
    <property type="match status" value="1"/>
</dbReference>
<evidence type="ECO:0000256" key="9">
    <source>
        <dbReference type="ARBA" id="ARBA00038271"/>
    </source>
</evidence>
<feature type="domain" description="AGC-kinase C-terminal" evidence="16">
    <location>
        <begin position="597"/>
        <end position="675"/>
    </location>
</feature>
<dbReference type="InterPro" id="IPR000961">
    <property type="entry name" value="AGC-kinase_C"/>
</dbReference>
<reference evidence="17 18" key="1">
    <citation type="submission" date="2009-08" db="EMBL/GenBank/DDBJ databases">
        <title>The Genome Sequence of Spizellomyces punctatus strain DAOM BR117.</title>
        <authorList>
            <consortium name="The Broad Institute Genome Sequencing Platform"/>
            <person name="Russ C."/>
            <person name="Cuomo C."/>
            <person name="Shea T."/>
            <person name="Young S.K."/>
            <person name="Zeng Q."/>
            <person name="Koehrsen M."/>
            <person name="Haas B."/>
            <person name="Borodovsky M."/>
            <person name="Guigo R."/>
            <person name="Alvarado L."/>
            <person name="Berlin A."/>
            <person name="Bochicchio J."/>
            <person name="Borenstein D."/>
            <person name="Chapman S."/>
            <person name="Chen Z."/>
            <person name="Engels R."/>
            <person name="Freedman E."/>
            <person name="Gellesch M."/>
            <person name="Goldberg J."/>
            <person name="Griggs A."/>
            <person name="Gujja S."/>
            <person name="Heiman D."/>
            <person name="Hepburn T."/>
            <person name="Howarth C."/>
            <person name="Jen D."/>
            <person name="Larson L."/>
            <person name="Lewis B."/>
            <person name="Mehta T."/>
            <person name="Park D."/>
            <person name="Pearson M."/>
            <person name="Roberts A."/>
            <person name="Saif S."/>
            <person name="Shenoy N."/>
            <person name="Sisk P."/>
            <person name="Stolte C."/>
            <person name="Sykes S."/>
            <person name="Thomson T."/>
            <person name="Walk T."/>
            <person name="White J."/>
            <person name="Yandava C."/>
            <person name="Burger G."/>
            <person name="Gray M.W."/>
            <person name="Holland P.W.H."/>
            <person name="King N."/>
            <person name="Lang F.B.F."/>
            <person name="Roger A.J."/>
            <person name="Ruiz-Trillo I."/>
            <person name="Lander E."/>
            <person name="Nusbaum C."/>
        </authorList>
    </citation>
    <scope>NUCLEOTIDE SEQUENCE [LARGE SCALE GENOMIC DNA]</scope>
    <source>
        <strain evidence="17 18">DAOM BR117</strain>
    </source>
</reference>
<feature type="region of interest" description="Disordered" evidence="13">
    <location>
        <begin position="667"/>
        <end position="704"/>
    </location>
</feature>
<feature type="region of interest" description="Disordered" evidence="13">
    <location>
        <begin position="407"/>
        <end position="426"/>
    </location>
</feature>
<dbReference type="InterPro" id="IPR000719">
    <property type="entry name" value="Prot_kinase_dom"/>
</dbReference>
<dbReference type="GO" id="GO:0007010">
    <property type="term" value="P:cytoskeleton organization"/>
    <property type="evidence" value="ECO:0007669"/>
    <property type="project" value="UniProtKB-ARBA"/>
</dbReference>
<dbReference type="InterPro" id="IPR050236">
    <property type="entry name" value="Ser_Thr_kinase_AGC"/>
</dbReference>
<dbReference type="OrthoDB" id="3638488at2759"/>
<evidence type="ECO:0000256" key="1">
    <source>
        <dbReference type="ARBA" id="ARBA00005719"/>
    </source>
</evidence>
<dbReference type="PANTHER" id="PTHR24356">
    <property type="entry name" value="SERINE/THREONINE-PROTEIN KINASE"/>
    <property type="match status" value="1"/>
</dbReference>
<keyword evidence="18" id="KW-1185">Reference proteome</keyword>
<dbReference type="InterPro" id="IPR008271">
    <property type="entry name" value="Ser/Thr_kinase_AS"/>
</dbReference>
<dbReference type="SMART" id="SM00133">
    <property type="entry name" value="S_TK_X"/>
    <property type="match status" value="1"/>
</dbReference>
<proteinExistence type="inferred from homology"/>
<evidence type="ECO:0000313" key="18">
    <source>
        <dbReference type="Proteomes" id="UP000053201"/>
    </source>
</evidence>
<dbReference type="PROSITE" id="PS50011">
    <property type="entry name" value="PROTEIN_KINASE_DOM"/>
    <property type="match status" value="1"/>
</dbReference>
<dbReference type="GO" id="GO:0035556">
    <property type="term" value="P:intracellular signal transduction"/>
    <property type="evidence" value="ECO:0007669"/>
    <property type="project" value="TreeGrafter"/>
</dbReference>
<evidence type="ECO:0000256" key="2">
    <source>
        <dbReference type="ARBA" id="ARBA00012513"/>
    </source>
</evidence>
<organism evidence="17 18">
    <name type="scientific">Spizellomyces punctatus (strain DAOM BR117)</name>
    <dbReference type="NCBI Taxonomy" id="645134"/>
    <lineage>
        <taxon>Eukaryota</taxon>
        <taxon>Fungi</taxon>
        <taxon>Fungi incertae sedis</taxon>
        <taxon>Chytridiomycota</taxon>
        <taxon>Chytridiomycota incertae sedis</taxon>
        <taxon>Chytridiomycetes</taxon>
        <taxon>Spizellomycetales</taxon>
        <taxon>Spizellomycetaceae</taxon>
        <taxon>Spizellomyces</taxon>
    </lineage>
</organism>
<evidence type="ECO:0000256" key="13">
    <source>
        <dbReference type="SAM" id="MobiDB-lite"/>
    </source>
</evidence>
<evidence type="ECO:0000256" key="6">
    <source>
        <dbReference type="ARBA" id="ARBA00022741"/>
    </source>
</evidence>
<dbReference type="FunFam" id="1.10.510.10:FF:000024">
    <property type="entry name" value="Probable serine/threonine-protein kinase cot-1"/>
    <property type="match status" value="1"/>
</dbReference>
<feature type="compositionally biased region" description="Polar residues" evidence="13">
    <location>
        <begin position="687"/>
        <end position="697"/>
    </location>
</feature>
<keyword evidence="3" id="KW-0723">Serine/threonine-protein kinase</keyword>
<evidence type="ECO:0000256" key="5">
    <source>
        <dbReference type="ARBA" id="ARBA00022679"/>
    </source>
</evidence>
<comment type="catalytic activity">
    <reaction evidence="10">
        <text>L-threonyl-[protein] + ATP = O-phospho-L-threonyl-[protein] + ADP + H(+)</text>
        <dbReference type="Rhea" id="RHEA:46608"/>
        <dbReference type="Rhea" id="RHEA-COMP:11060"/>
        <dbReference type="Rhea" id="RHEA-COMP:11605"/>
        <dbReference type="ChEBI" id="CHEBI:15378"/>
        <dbReference type="ChEBI" id="CHEBI:30013"/>
        <dbReference type="ChEBI" id="CHEBI:30616"/>
        <dbReference type="ChEBI" id="CHEBI:61977"/>
        <dbReference type="ChEBI" id="CHEBI:456216"/>
        <dbReference type="EC" id="2.7.11.1"/>
    </reaction>
</comment>
<feature type="region of interest" description="Disordered" evidence="13">
    <location>
        <begin position="58"/>
        <end position="89"/>
    </location>
</feature>
<comment type="similarity">
    <text evidence="1">Belongs to the protein kinase superfamily. AGC Ser/Thr protein kinase family. DMPK subfamily.</text>
</comment>
<evidence type="ECO:0000256" key="12">
    <source>
        <dbReference type="PROSITE-ProRule" id="PRU10141"/>
    </source>
</evidence>
<dbReference type="PROSITE" id="PS51285">
    <property type="entry name" value="AGC_KINASE_CTER"/>
    <property type="match status" value="1"/>
</dbReference>
<keyword evidence="5" id="KW-0808">Transferase</keyword>
<name>A0A0L0HIU2_SPIPD</name>
<dbReference type="Pfam" id="PF00069">
    <property type="entry name" value="Pkinase"/>
    <property type="match status" value="2"/>
</dbReference>
<keyword evidence="6 12" id="KW-0547">Nucleotide-binding</keyword>
<gene>
    <name evidence="17" type="ORF">SPPG_04053</name>
</gene>
<dbReference type="GO" id="GO:0004674">
    <property type="term" value="F:protein serine/threonine kinase activity"/>
    <property type="evidence" value="ECO:0007669"/>
    <property type="project" value="UniProtKB-KW"/>
</dbReference>
<evidence type="ECO:0000259" key="14">
    <source>
        <dbReference type="PROSITE" id="PS50011"/>
    </source>
</evidence>
<dbReference type="InterPro" id="IPR017441">
    <property type="entry name" value="Protein_kinase_ATP_BS"/>
</dbReference>
<dbReference type="InterPro" id="IPR017892">
    <property type="entry name" value="Pkinase_C"/>
</dbReference>
<sequence length="704" mass="78433">MAEPSAQSSKKDAKRRVIKDMISAPNNFDHRLHAATPDQAETVLQRLNTLERNISPRVDDQSKYQNYVTSSGGTLASGSGGPSGQPAEGVRSFKALLQPWQKKGPVQGDARNSVSAPPTVGDRAPEAPVVQSNSVQSFTSITENSSRPSTAGGSKTSVSRATVERSVAAKIYFEQYFDRLYKSGPTARAKRRLQLESELSNMTMTESEKRVVRQEWLHRESERMRRMREKLSIADFESIKTIGHGAFGVVRLVRQKSTGDIFAMKILKKSEAIKRNQESHVRAERDLLSEAAECANWVVRLVYTFQDNEFLYFVMDFMPGGDLLSLLIKLDIFEEDFAKHYAAEMILAIEEVHKLGVIHRDIKPDNFLFDADGHIKVTDFGLATDFHWAHDSAYYEEQRRITMQRAYGDGEPSASTSPSSLTGLSSMSTETSLLGESEADIFAPPPHTKILRWRDANRKQQAFSVVGTNNYMAPEILLGTGYDKACDWWSLGVIIFEMLYGFPPFCSKTRQQTKLKIVNWRQTLRFPAEPKVSREAQDLIMKLICDKESRLGSGPMSATRRSSNTTPRASAASVTSPLSQMSGEGDAAAIKKHPWFRDIEWDELGSRPAPFRPDLKSEVDTSYFDEVNEEDVIKEAWGGKSKGAADETEDMLDMRKRLAFAGFTYKAPRKDRGEGRSPVGAAFGSPGHQSKMGSPTSGGFDIEG</sequence>
<dbReference type="PROSITE" id="PS00107">
    <property type="entry name" value="PROTEIN_KINASE_ATP"/>
    <property type="match status" value="1"/>
</dbReference>
<accession>A0A0L0HIU2</accession>
<dbReference type="CDD" id="cd21742">
    <property type="entry name" value="MobB_NDR_LATS-like"/>
    <property type="match status" value="1"/>
</dbReference>
<feature type="domain" description="CRIB" evidence="15">
    <location>
        <begin position="22"/>
        <end position="35"/>
    </location>
</feature>
<feature type="region of interest" description="Disordered" evidence="13">
    <location>
        <begin position="551"/>
        <end position="584"/>
    </location>
</feature>
<dbReference type="InterPro" id="IPR000095">
    <property type="entry name" value="CRIB_dom"/>
</dbReference>
<evidence type="ECO:0000256" key="3">
    <source>
        <dbReference type="ARBA" id="ARBA00022527"/>
    </source>
</evidence>
<protein>
    <recommendedName>
        <fullName evidence="2">non-specific serine/threonine protein kinase</fullName>
        <ecNumber evidence="2">2.7.11.1</ecNumber>
    </recommendedName>
</protein>
<dbReference type="PROSITE" id="PS50108">
    <property type="entry name" value="CRIB"/>
    <property type="match status" value="1"/>
</dbReference>
<keyword evidence="8 12" id="KW-0067">ATP-binding</keyword>
<dbReference type="GeneID" id="27687527"/>
<evidence type="ECO:0000259" key="15">
    <source>
        <dbReference type="PROSITE" id="PS50108"/>
    </source>
</evidence>
<dbReference type="EMBL" id="KQ257455">
    <property type="protein sequence ID" value="KND00953.1"/>
    <property type="molecule type" value="Genomic_DNA"/>
</dbReference>
<dbReference type="InterPro" id="IPR059233">
    <property type="entry name" value="MobB_NdrA/B/Cbk1"/>
</dbReference>
<dbReference type="eggNOG" id="KOG0608">
    <property type="taxonomic scope" value="Eukaryota"/>
</dbReference>
<dbReference type="OMA" id="FKGYTYR"/>
<dbReference type="STRING" id="645134.A0A0L0HIU2"/>
<dbReference type="InterPro" id="IPR011009">
    <property type="entry name" value="Kinase-like_dom_sf"/>
</dbReference>
<feature type="compositionally biased region" description="Low complexity" evidence="13">
    <location>
        <begin position="411"/>
        <end position="426"/>
    </location>
</feature>
<evidence type="ECO:0000256" key="7">
    <source>
        <dbReference type="ARBA" id="ARBA00022777"/>
    </source>
</evidence>
<feature type="domain" description="Protein kinase" evidence="14">
    <location>
        <begin position="236"/>
        <end position="596"/>
    </location>
</feature>
<dbReference type="RefSeq" id="XP_016608992.1">
    <property type="nucleotide sequence ID" value="XM_016752299.1"/>
</dbReference>
<dbReference type="SMART" id="SM00220">
    <property type="entry name" value="S_TKc"/>
    <property type="match status" value="1"/>
</dbReference>
<feature type="compositionally biased region" description="Polar residues" evidence="13">
    <location>
        <begin position="130"/>
        <end position="157"/>
    </location>
</feature>
<dbReference type="FunFam" id="3.30.200.20:FF:000192">
    <property type="entry name" value="Serine/threonine-protein kinase cot-1"/>
    <property type="match status" value="1"/>
</dbReference>
<dbReference type="GO" id="GO:0015630">
    <property type="term" value="C:microtubule cytoskeleton"/>
    <property type="evidence" value="ECO:0007669"/>
    <property type="project" value="UniProtKB-ARBA"/>
</dbReference>